<evidence type="ECO:0000313" key="3">
    <source>
        <dbReference type="Proteomes" id="UP000677616"/>
    </source>
</evidence>
<keyword evidence="2" id="KW-0378">Hydrolase</keyword>
<keyword evidence="3" id="KW-1185">Reference proteome</keyword>
<dbReference type="PANTHER" id="PTHR43433">
    <property type="entry name" value="HYDROLASE, ALPHA/BETA FOLD FAMILY PROTEIN"/>
    <property type="match status" value="1"/>
</dbReference>
<dbReference type="SUPFAM" id="SSF53474">
    <property type="entry name" value="alpha/beta-Hydrolases"/>
    <property type="match status" value="1"/>
</dbReference>
<evidence type="ECO:0000313" key="2">
    <source>
        <dbReference type="EMBL" id="QUE54444.1"/>
    </source>
</evidence>
<dbReference type="Pfam" id="PF00561">
    <property type="entry name" value="Abhydrolase_1"/>
    <property type="match status" value="1"/>
</dbReference>
<dbReference type="Proteomes" id="UP000677616">
    <property type="component" value="Chromosome"/>
</dbReference>
<dbReference type="InterPro" id="IPR000073">
    <property type="entry name" value="AB_hydrolase_1"/>
</dbReference>
<dbReference type="GO" id="GO:0016787">
    <property type="term" value="F:hydrolase activity"/>
    <property type="evidence" value="ECO:0007669"/>
    <property type="project" value="UniProtKB-KW"/>
</dbReference>
<dbReference type="InterPro" id="IPR029058">
    <property type="entry name" value="AB_hydrolase_fold"/>
</dbReference>
<protein>
    <submittedName>
        <fullName evidence="2">Alpha/beta hydrolase</fullName>
    </submittedName>
</protein>
<accession>A0ABX7YMJ7</accession>
<feature type="domain" description="AB hydrolase-1" evidence="1">
    <location>
        <begin position="28"/>
        <end position="251"/>
    </location>
</feature>
<evidence type="ECO:0000259" key="1">
    <source>
        <dbReference type="Pfam" id="PF00561"/>
    </source>
</evidence>
<dbReference type="EMBL" id="CP073084">
    <property type="protein sequence ID" value="QUE54444.1"/>
    <property type="molecule type" value="Genomic_DNA"/>
</dbReference>
<sequence>MFYHAKNKVLSFQGIKMDYIHFGKGVKPLILIPGLSTERLRGKAFQMAYFYRLFAKDYQVFLFDRKDEVSEGYTISDMAEEVAQAMSVLHIENADVVGVSQGGMIAQILAVNYPSLVNKLVLGVTTMKANDTVYQTIGNWIELAENRDRKKMVVDMMEKVYSETYISHHRALIWLMSKFMKVKELDRFIILASSILKFDNSLDVPQIKCPVFVIGGKEDKVVGGESSLELADKLNCDYFIYEKLGHSAYIETKDFNKRILHFLSS</sequence>
<organism evidence="2 3">
    <name type="scientific">Streptococcus oriscaviae</name>
    <dbReference type="NCBI Taxonomy" id="2781599"/>
    <lineage>
        <taxon>Bacteria</taxon>
        <taxon>Bacillati</taxon>
        <taxon>Bacillota</taxon>
        <taxon>Bacilli</taxon>
        <taxon>Lactobacillales</taxon>
        <taxon>Streptococcaceae</taxon>
        <taxon>Streptococcus</taxon>
    </lineage>
</organism>
<dbReference type="Gene3D" id="3.40.50.1820">
    <property type="entry name" value="alpha/beta hydrolase"/>
    <property type="match status" value="1"/>
</dbReference>
<name>A0ABX7YMJ7_9STRE</name>
<reference evidence="2 3" key="1">
    <citation type="submission" date="2021-04" db="EMBL/GenBank/DDBJ databases">
        <title>Complete genome sequence of a novel Streptococcus species.</title>
        <authorList>
            <person name="Teng J.L.L."/>
        </authorList>
    </citation>
    <scope>NUCLEOTIDE SEQUENCE [LARGE SCALE GENOMIC DNA]</scope>
    <source>
        <strain evidence="2 3">HKU75</strain>
    </source>
</reference>
<proteinExistence type="predicted"/>
<dbReference type="InterPro" id="IPR050471">
    <property type="entry name" value="AB_hydrolase"/>
</dbReference>
<dbReference type="PRINTS" id="PR00111">
    <property type="entry name" value="ABHYDROLASE"/>
</dbReference>
<dbReference type="PANTHER" id="PTHR43433:SF5">
    <property type="entry name" value="AB HYDROLASE-1 DOMAIN-CONTAINING PROTEIN"/>
    <property type="match status" value="1"/>
</dbReference>
<gene>
    <name evidence="2" type="ORF">INT76_00675</name>
</gene>